<dbReference type="InterPro" id="IPR035899">
    <property type="entry name" value="DBL_dom_sf"/>
</dbReference>
<dbReference type="SUPFAM" id="SSF48065">
    <property type="entry name" value="DBL homology domain (DH-domain)"/>
    <property type="match status" value="1"/>
</dbReference>
<dbReference type="OrthoDB" id="660555at2759"/>
<dbReference type="Pfam" id="PF00621">
    <property type="entry name" value="RhoGEF"/>
    <property type="match status" value="1"/>
</dbReference>
<feature type="region of interest" description="Disordered" evidence="1">
    <location>
        <begin position="1"/>
        <end position="36"/>
    </location>
</feature>
<dbReference type="Gene3D" id="1.20.900.10">
    <property type="entry name" value="Dbl homology (DH) domain"/>
    <property type="match status" value="1"/>
</dbReference>
<feature type="compositionally biased region" description="Basic and acidic residues" evidence="1">
    <location>
        <begin position="368"/>
        <end position="379"/>
    </location>
</feature>
<feature type="compositionally biased region" description="Polar residues" evidence="1">
    <location>
        <begin position="1"/>
        <end position="16"/>
    </location>
</feature>
<dbReference type="Proteomes" id="UP000076798">
    <property type="component" value="Unassembled WGS sequence"/>
</dbReference>
<dbReference type="InterPro" id="IPR000219">
    <property type="entry name" value="DH_dom"/>
</dbReference>
<gene>
    <name evidence="3" type="ORF">SISSUDRAFT_1123978</name>
</gene>
<dbReference type="EMBL" id="KV428004">
    <property type="protein sequence ID" value="KZT44456.1"/>
    <property type="molecule type" value="Genomic_DNA"/>
</dbReference>
<accession>A0A166J7M5</accession>
<feature type="region of interest" description="Disordered" evidence="1">
    <location>
        <begin position="353"/>
        <end position="423"/>
    </location>
</feature>
<evidence type="ECO:0000259" key="2">
    <source>
        <dbReference type="PROSITE" id="PS50010"/>
    </source>
</evidence>
<dbReference type="PROSITE" id="PS50010">
    <property type="entry name" value="DH_2"/>
    <property type="match status" value="1"/>
</dbReference>
<feature type="region of interest" description="Disordered" evidence="1">
    <location>
        <begin position="57"/>
        <end position="189"/>
    </location>
</feature>
<dbReference type="SMART" id="SM00325">
    <property type="entry name" value="RhoGEF"/>
    <property type="match status" value="1"/>
</dbReference>
<feature type="region of interest" description="Disordered" evidence="1">
    <location>
        <begin position="227"/>
        <end position="250"/>
    </location>
</feature>
<feature type="compositionally biased region" description="Low complexity" evidence="1">
    <location>
        <begin position="353"/>
        <end position="367"/>
    </location>
</feature>
<feature type="compositionally biased region" description="Low complexity" evidence="1">
    <location>
        <begin position="99"/>
        <end position="114"/>
    </location>
</feature>
<feature type="compositionally biased region" description="Low complexity" evidence="1">
    <location>
        <begin position="402"/>
        <end position="421"/>
    </location>
</feature>
<dbReference type="STRING" id="1314776.A0A166J7M5"/>
<protein>
    <recommendedName>
        <fullName evidence="2">DH domain-containing protein</fullName>
    </recommendedName>
</protein>
<keyword evidence="4" id="KW-1185">Reference proteome</keyword>
<feature type="compositionally biased region" description="Low complexity" evidence="1">
    <location>
        <begin position="65"/>
        <end position="76"/>
    </location>
</feature>
<sequence>MHDTETCSTTASSTLMAQPDVQHWPVTNNQPPPSAFRPFATLSFQALNYSQPKKVFRRLSKRRQSSSAQDSSRLQSYQSDVENPLFDPPSSSQPLRAHSSPSLSSSSSSSVSPKKSGRKLAKKTIPDDTDSLHLDHDVSTCEPGRSQPHPVLEPLEPSETLSTPPTSSSSSAASSPSEPLTPASNPSWRPLFLRTESSTRRWTLAVTTQVPDEVVVQDFDNWRSSSSLAVRSNESSDAEDSVSSKVLVSDQQEDENWKSVRRALFVCRELVRTERNYLQYLQEMEGVPKMKPLPPMLQQHVPSLMKASQSLSRKWESDASVEGISSAFLDAESALEEALSAWCSVVGHFFSNSSSMGSKSRKSSSVSLDEKDARKERSMSDVGRPLRQARRSFKATVPPVRPASESAVSSSRRSDSTGSSSGFKDDKRWTLQDLVIQPTQRVTRYVLLFQDLAKQVTSTSPERGLVERALEAATRIAKKCDLAQGNAEFSLRHPRTA</sequence>
<reference evidence="3 4" key="1">
    <citation type="journal article" date="2016" name="Mol. Biol. Evol.">
        <title>Comparative Genomics of Early-Diverging Mushroom-Forming Fungi Provides Insights into the Origins of Lignocellulose Decay Capabilities.</title>
        <authorList>
            <person name="Nagy L.G."/>
            <person name="Riley R."/>
            <person name="Tritt A."/>
            <person name="Adam C."/>
            <person name="Daum C."/>
            <person name="Floudas D."/>
            <person name="Sun H."/>
            <person name="Yadav J.S."/>
            <person name="Pangilinan J."/>
            <person name="Larsson K.H."/>
            <person name="Matsuura K."/>
            <person name="Barry K."/>
            <person name="Labutti K."/>
            <person name="Kuo R."/>
            <person name="Ohm R.A."/>
            <person name="Bhattacharya S.S."/>
            <person name="Shirouzu T."/>
            <person name="Yoshinaga Y."/>
            <person name="Martin F.M."/>
            <person name="Grigoriev I.V."/>
            <person name="Hibbett D.S."/>
        </authorList>
    </citation>
    <scope>NUCLEOTIDE SEQUENCE [LARGE SCALE GENOMIC DNA]</scope>
    <source>
        <strain evidence="3 4">HHB10207 ss-3</strain>
    </source>
</reference>
<evidence type="ECO:0000313" key="4">
    <source>
        <dbReference type="Proteomes" id="UP000076798"/>
    </source>
</evidence>
<proteinExistence type="predicted"/>
<name>A0A166J7M5_9AGAM</name>
<evidence type="ECO:0000313" key="3">
    <source>
        <dbReference type="EMBL" id="KZT44456.1"/>
    </source>
</evidence>
<evidence type="ECO:0000256" key="1">
    <source>
        <dbReference type="SAM" id="MobiDB-lite"/>
    </source>
</evidence>
<dbReference type="AlphaFoldDB" id="A0A166J7M5"/>
<organism evidence="3 4">
    <name type="scientific">Sistotremastrum suecicum HHB10207 ss-3</name>
    <dbReference type="NCBI Taxonomy" id="1314776"/>
    <lineage>
        <taxon>Eukaryota</taxon>
        <taxon>Fungi</taxon>
        <taxon>Dikarya</taxon>
        <taxon>Basidiomycota</taxon>
        <taxon>Agaricomycotina</taxon>
        <taxon>Agaricomycetes</taxon>
        <taxon>Sistotremastrales</taxon>
        <taxon>Sistotremastraceae</taxon>
        <taxon>Sistotremastrum</taxon>
    </lineage>
</organism>
<feature type="compositionally biased region" description="Low complexity" evidence="1">
    <location>
        <begin position="152"/>
        <end position="184"/>
    </location>
</feature>
<dbReference type="GO" id="GO:0005085">
    <property type="term" value="F:guanyl-nucleotide exchange factor activity"/>
    <property type="evidence" value="ECO:0007669"/>
    <property type="project" value="InterPro"/>
</dbReference>
<feature type="compositionally biased region" description="Basic and acidic residues" evidence="1">
    <location>
        <begin position="124"/>
        <end position="139"/>
    </location>
</feature>
<feature type="domain" description="DH" evidence="2">
    <location>
        <begin position="262"/>
        <end position="483"/>
    </location>
</feature>